<organism evidence="2 3">
    <name type="scientific">Actinorhabdospora filicis</name>
    <dbReference type="NCBI Taxonomy" id="1785913"/>
    <lineage>
        <taxon>Bacteria</taxon>
        <taxon>Bacillati</taxon>
        <taxon>Actinomycetota</taxon>
        <taxon>Actinomycetes</taxon>
        <taxon>Micromonosporales</taxon>
        <taxon>Micromonosporaceae</taxon>
        <taxon>Actinorhabdospora</taxon>
    </lineage>
</organism>
<name>A0A9W6WCV5_9ACTN</name>
<gene>
    <name evidence="2" type="ORF">Afil01_62800</name>
</gene>
<proteinExistence type="predicted"/>
<comment type="caution">
    <text evidence="2">The sequence shown here is derived from an EMBL/GenBank/DDBJ whole genome shotgun (WGS) entry which is preliminary data.</text>
</comment>
<dbReference type="EMBL" id="BSTX01000006">
    <property type="protein sequence ID" value="GLZ81473.1"/>
    <property type="molecule type" value="Genomic_DNA"/>
</dbReference>
<evidence type="ECO:0000313" key="3">
    <source>
        <dbReference type="Proteomes" id="UP001165079"/>
    </source>
</evidence>
<protein>
    <submittedName>
        <fullName evidence="2">Uncharacterized protein</fullName>
    </submittedName>
</protein>
<evidence type="ECO:0000313" key="2">
    <source>
        <dbReference type="EMBL" id="GLZ81473.1"/>
    </source>
</evidence>
<dbReference type="AlphaFoldDB" id="A0A9W6WCV5"/>
<evidence type="ECO:0000256" key="1">
    <source>
        <dbReference type="SAM" id="MobiDB-lite"/>
    </source>
</evidence>
<keyword evidence="3" id="KW-1185">Reference proteome</keyword>
<feature type="region of interest" description="Disordered" evidence="1">
    <location>
        <begin position="14"/>
        <end position="129"/>
    </location>
</feature>
<accession>A0A9W6WCV5</accession>
<sequence>MFARVQHVDQLAYPPDADAYTGTGTGTGTDDVGRPRGTMPWRAATGGAVGRAEHRTWPQRAASRPARETIPGGALHHPSHPNPDCTGPRHAQPGGAIPGRHASPGRTAQAQAAPHLAGWRDPRGSGHAAPRFTWREVGLRVI</sequence>
<reference evidence="2" key="1">
    <citation type="submission" date="2023-03" db="EMBL/GenBank/DDBJ databases">
        <title>Actinorhabdospora filicis NBRC 111898.</title>
        <authorList>
            <person name="Ichikawa N."/>
            <person name="Sato H."/>
            <person name="Tonouchi N."/>
        </authorList>
    </citation>
    <scope>NUCLEOTIDE SEQUENCE</scope>
    <source>
        <strain evidence="2">NBRC 111898</strain>
    </source>
</reference>
<dbReference type="Proteomes" id="UP001165079">
    <property type="component" value="Unassembled WGS sequence"/>
</dbReference>